<dbReference type="EMBL" id="WJNH01000007">
    <property type="protein sequence ID" value="MRG87046.1"/>
    <property type="molecule type" value="Genomic_DNA"/>
</dbReference>
<reference evidence="3 4" key="1">
    <citation type="submission" date="2019-11" db="EMBL/GenBank/DDBJ databases">
        <authorList>
            <person name="Li J."/>
        </authorList>
    </citation>
    <scope>NUCLEOTIDE SEQUENCE [LARGE SCALE GENOMIC DNA]</scope>
    <source>
        <strain evidence="3 4">J4</strain>
    </source>
</reference>
<dbReference type="PANTHER" id="PTHR33434">
    <property type="entry name" value="DEGV DOMAIN-CONTAINING PROTEIN DR_1986-RELATED"/>
    <property type="match status" value="1"/>
</dbReference>
<organism evidence="3 4">
    <name type="scientific">Salinibacillus xinjiangensis</name>
    <dbReference type="NCBI Taxonomy" id="1229268"/>
    <lineage>
        <taxon>Bacteria</taxon>
        <taxon>Bacillati</taxon>
        <taxon>Bacillota</taxon>
        <taxon>Bacilli</taxon>
        <taxon>Bacillales</taxon>
        <taxon>Bacillaceae</taxon>
        <taxon>Salinibacillus</taxon>
    </lineage>
</organism>
<dbReference type="Gene3D" id="3.40.50.10170">
    <property type="match status" value="1"/>
</dbReference>
<name>A0A6G1X809_9BACI</name>
<dbReference type="InterPro" id="IPR043168">
    <property type="entry name" value="DegV_C"/>
</dbReference>
<keyword evidence="4" id="KW-1185">Reference proteome</keyword>
<dbReference type="InterPro" id="IPR050270">
    <property type="entry name" value="DegV_domain_contain"/>
</dbReference>
<evidence type="ECO:0000256" key="2">
    <source>
        <dbReference type="ARBA" id="ARBA00023121"/>
    </source>
</evidence>
<dbReference type="PANTHER" id="PTHR33434:SF3">
    <property type="entry name" value="DEGV DOMAIN-CONTAINING PROTEIN YITS"/>
    <property type="match status" value="1"/>
</dbReference>
<sequence>MHVKIVTDSACDLPKSIYKDYDIDMAPLLVHLNNQDYYDGKTIEPKTVYDAMKEGAAPKTSQVSPEAFLDIFTSYVEQDQPCVYIGFSSELSGTFQSATIARQQILDDHPDAKLYVVDTKCASLGQGLVAMRAAQLAKEGAEVEKIVETAEYHAKHMEHIFTVDDLEYLQRGGRVSKAAAFFGGLLQIKPLLHVEDGKLIPLEKIRGTKKVLKRMFELMELRAHDINNQTVAISHADDLQTAEKLAAMINDKYEPKEIIVSNIGAAIGAHAGPCTISLFFLNNTHV</sequence>
<proteinExistence type="predicted"/>
<dbReference type="Pfam" id="PF02645">
    <property type="entry name" value="DegV"/>
    <property type="match status" value="1"/>
</dbReference>
<dbReference type="Proteomes" id="UP000480185">
    <property type="component" value="Unassembled WGS sequence"/>
</dbReference>
<dbReference type="NCBIfam" id="TIGR00762">
    <property type="entry name" value="DegV"/>
    <property type="match status" value="1"/>
</dbReference>
<dbReference type="AlphaFoldDB" id="A0A6G1X809"/>
<dbReference type="InterPro" id="IPR003797">
    <property type="entry name" value="DegV"/>
</dbReference>
<gene>
    <name evidence="3" type="ORF">GH754_12075</name>
</gene>
<evidence type="ECO:0000256" key="1">
    <source>
        <dbReference type="ARBA" id="ARBA00003238"/>
    </source>
</evidence>
<dbReference type="OrthoDB" id="9775494at2"/>
<keyword evidence="2" id="KW-0446">Lipid-binding</keyword>
<evidence type="ECO:0000313" key="3">
    <source>
        <dbReference type="EMBL" id="MRG87046.1"/>
    </source>
</evidence>
<evidence type="ECO:0000313" key="4">
    <source>
        <dbReference type="Proteomes" id="UP000480185"/>
    </source>
</evidence>
<dbReference type="PROSITE" id="PS51482">
    <property type="entry name" value="DEGV"/>
    <property type="match status" value="1"/>
</dbReference>
<dbReference type="GO" id="GO:0008289">
    <property type="term" value="F:lipid binding"/>
    <property type="evidence" value="ECO:0007669"/>
    <property type="project" value="UniProtKB-KW"/>
</dbReference>
<comment type="caution">
    <text evidence="3">The sequence shown here is derived from an EMBL/GenBank/DDBJ whole genome shotgun (WGS) entry which is preliminary data.</text>
</comment>
<comment type="function">
    <text evidence="1">May bind long-chain fatty acids, such as palmitate, and may play a role in lipid transport or fatty acid metabolism.</text>
</comment>
<dbReference type="RefSeq" id="WP_153728937.1">
    <property type="nucleotide sequence ID" value="NZ_WJNH01000007.1"/>
</dbReference>
<protein>
    <submittedName>
        <fullName evidence="3">DegV family EDD domain-containing protein</fullName>
    </submittedName>
</protein>
<accession>A0A6G1X809</accession>
<dbReference type="Gene3D" id="3.30.1180.10">
    <property type="match status" value="1"/>
</dbReference>
<dbReference type="SUPFAM" id="SSF82549">
    <property type="entry name" value="DAK1/DegV-like"/>
    <property type="match status" value="1"/>
</dbReference>